<name>A0AAQ3PD71_VIGMU</name>
<dbReference type="AlphaFoldDB" id="A0AAQ3PD71"/>
<keyword evidence="2" id="KW-1185">Reference proteome</keyword>
<dbReference type="Proteomes" id="UP001374535">
    <property type="component" value="Chromosome 1"/>
</dbReference>
<evidence type="ECO:0000313" key="1">
    <source>
        <dbReference type="EMBL" id="WVZ24800.1"/>
    </source>
</evidence>
<gene>
    <name evidence="1" type="ORF">V8G54_003344</name>
</gene>
<organism evidence="1 2">
    <name type="scientific">Vigna mungo</name>
    <name type="common">Black gram</name>
    <name type="synonym">Phaseolus mungo</name>
    <dbReference type="NCBI Taxonomy" id="3915"/>
    <lineage>
        <taxon>Eukaryota</taxon>
        <taxon>Viridiplantae</taxon>
        <taxon>Streptophyta</taxon>
        <taxon>Embryophyta</taxon>
        <taxon>Tracheophyta</taxon>
        <taxon>Spermatophyta</taxon>
        <taxon>Magnoliopsida</taxon>
        <taxon>eudicotyledons</taxon>
        <taxon>Gunneridae</taxon>
        <taxon>Pentapetalae</taxon>
        <taxon>rosids</taxon>
        <taxon>fabids</taxon>
        <taxon>Fabales</taxon>
        <taxon>Fabaceae</taxon>
        <taxon>Papilionoideae</taxon>
        <taxon>50 kb inversion clade</taxon>
        <taxon>NPAAA clade</taxon>
        <taxon>indigoferoid/millettioid clade</taxon>
        <taxon>Phaseoleae</taxon>
        <taxon>Vigna</taxon>
    </lineage>
</organism>
<protein>
    <submittedName>
        <fullName evidence="1">Uncharacterized protein</fullName>
    </submittedName>
</protein>
<evidence type="ECO:0000313" key="2">
    <source>
        <dbReference type="Proteomes" id="UP001374535"/>
    </source>
</evidence>
<accession>A0AAQ3PD71</accession>
<proteinExistence type="predicted"/>
<reference evidence="1 2" key="1">
    <citation type="journal article" date="2023" name="Life. Sci Alliance">
        <title>Evolutionary insights into 3D genome organization and epigenetic landscape of Vigna mungo.</title>
        <authorList>
            <person name="Junaid A."/>
            <person name="Singh B."/>
            <person name="Bhatia S."/>
        </authorList>
    </citation>
    <scope>NUCLEOTIDE SEQUENCE [LARGE SCALE GENOMIC DNA]</scope>
    <source>
        <strain evidence="1">Urdbean</strain>
    </source>
</reference>
<sequence length="168" mass="18509">MKLASFLEVRVENMLALVGGKDLRLRKQVSRWEGRTELVIPVQLETESWSNTHTSWAFEIISSMANSSGFELDHVGEDHEGDKGFDLDTRDSEGGEVLELGKLDARDAVEVISQQLFISAGLSFETTAEDAAEGSRAEKSLARAGADDAGIHVGDRIETALRQYVKER</sequence>
<dbReference type="EMBL" id="CP144700">
    <property type="protein sequence ID" value="WVZ24800.1"/>
    <property type="molecule type" value="Genomic_DNA"/>
</dbReference>